<protein>
    <recommendedName>
        <fullName evidence="8">Claudin</fullName>
    </recommendedName>
</protein>
<proteinExistence type="inferred from homology"/>
<reference evidence="9" key="2">
    <citation type="submission" date="2025-09" db="UniProtKB">
        <authorList>
            <consortium name="Ensembl"/>
        </authorList>
    </citation>
    <scope>IDENTIFICATION</scope>
</reference>
<name>A0A3B3SV53_9TELE</name>
<evidence type="ECO:0000256" key="6">
    <source>
        <dbReference type="ARBA" id="ARBA00022989"/>
    </source>
</evidence>
<evidence type="ECO:0000256" key="5">
    <source>
        <dbReference type="ARBA" id="ARBA00022949"/>
    </source>
</evidence>
<evidence type="ECO:0000256" key="4">
    <source>
        <dbReference type="ARBA" id="ARBA00022692"/>
    </source>
</evidence>
<evidence type="ECO:0000256" key="8">
    <source>
        <dbReference type="RuleBase" id="RU060637"/>
    </source>
</evidence>
<dbReference type="PRINTS" id="PR01077">
    <property type="entry name" value="CLAUDIN"/>
</dbReference>
<evidence type="ECO:0000256" key="7">
    <source>
        <dbReference type="ARBA" id="ARBA00023136"/>
    </source>
</evidence>
<dbReference type="Pfam" id="PF00822">
    <property type="entry name" value="PMP22_Claudin"/>
    <property type="match status" value="1"/>
</dbReference>
<keyword evidence="5 8" id="KW-0965">Cell junction</keyword>
<evidence type="ECO:0000313" key="9">
    <source>
        <dbReference type="Ensembl" id="ENSPKIP00000034138.1"/>
    </source>
</evidence>
<dbReference type="Gene3D" id="1.20.140.150">
    <property type="match status" value="1"/>
</dbReference>
<evidence type="ECO:0000256" key="3">
    <source>
        <dbReference type="ARBA" id="ARBA00022475"/>
    </source>
</evidence>
<evidence type="ECO:0000256" key="1">
    <source>
        <dbReference type="ARBA" id="ARBA00008295"/>
    </source>
</evidence>
<dbReference type="GeneTree" id="ENSGT00940000164897"/>
<organism evidence="9 10">
    <name type="scientific">Paramormyrops kingsleyae</name>
    <dbReference type="NCBI Taxonomy" id="1676925"/>
    <lineage>
        <taxon>Eukaryota</taxon>
        <taxon>Metazoa</taxon>
        <taxon>Chordata</taxon>
        <taxon>Craniata</taxon>
        <taxon>Vertebrata</taxon>
        <taxon>Euteleostomi</taxon>
        <taxon>Actinopterygii</taxon>
        <taxon>Neopterygii</taxon>
        <taxon>Teleostei</taxon>
        <taxon>Osteoglossocephala</taxon>
        <taxon>Osteoglossomorpha</taxon>
        <taxon>Osteoglossiformes</taxon>
        <taxon>Mormyridae</taxon>
        <taxon>Paramormyrops</taxon>
    </lineage>
</organism>
<dbReference type="PANTHER" id="PTHR12002">
    <property type="entry name" value="CLAUDIN"/>
    <property type="match status" value="1"/>
</dbReference>
<reference evidence="9" key="1">
    <citation type="submission" date="2025-08" db="UniProtKB">
        <authorList>
            <consortium name="Ensembl"/>
        </authorList>
    </citation>
    <scope>IDENTIFICATION</scope>
</reference>
<dbReference type="GO" id="GO:0005198">
    <property type="term" value="F:structural molecule activity"/>
    <property type="evidence" value="ECO:0007669"/>
    <property type="project" value="InterPro"/>
</dbReference>
<evidence type="ECO:0000256" key="2">
    <source>
        <dbReference type="ARBA" id="ARBA00022427"/>
    </source>
</evidence>
<sequence length="220" mass="24068">MSACTCALELFGIFLSIIAWLCSLATTLMPQWKTKSTELLLKESYETGLWENCVMHEGGSMECRPYDGVLGLPSDIKLAQMFMCMALATGILAVLLPIPGLQVIKCCMGQEEGCHAKKVMKMIGGIFSLLSAVEVLIPVSYIAHETITEFFDESVSEQVAKWDLGHALFCGWAASFLHIVAGVLLVSSCYCLQMDVHPGAQKRHNVKAIAYSSKSTSEYV</sequence>
<accession>A0A3B3SV53</accession>
<comment type="similarity">
    <text evidence="1 8">Belongs to the claudin family.</text>
</comment>
<evidence type="ECO:0000313" key="10">
    <source>
        <dbReference type="Proteomes" id="UP000261540"/>
    </source>
</evidence>
<dbReference type="InterPro" id="IPR017974">
    <property type="entry name" value="Claudin_CS"/>
</dbReference>
<dbReference type="PROSITE" id="PS01346">
    <property type="entry name" value="CLAUDIN"/>
    <property type="match status" value="1"/>
</dbReference>
<keyword evidence="3 8" id="KW-1003">Cell membrane</keyword>
<dbReference type="Ensembl" id="ENSPKIT00000015040.1">
    <property type="protein sequence ID" value="ENSPKIP00000034138.1"/>
    <property type="gene ID" value="ENSPKIG00000013586.1"/>
</dbReference>
<keyword evidence="10" id="KW-1185">Reference proteome</keyword>
<dbReference type="GO" id="GO:0005923">
    <property type="term" value="C:bicellular tight junction"/>
    <property type="evidence" value="ECO:0007669"/>
    <property type="project" value="UniProtKB-SubCell"/>
</dbReference>
<keyword evidence="4" id="KW-0812">Transmembrane</keyword>
<comment type="function">
    <text evidence="8">Claudins function as major constituents of the tight junction complexes that regulate the permeability of epithelia.</text>
</comment>
<dbReference type="Proteomes" id="UP000261540">
    <property type="component" value="Unplaced"/>
</dbReference>
<keyword evidence="2 8" id="KW-0796">Tight junction</keyword>
<dbReference type="InterPro" id="IPR006187">
    <property type="entry name" value="Claudin"/>
</dbReference>
<dbReference type="AlphaFoldDB" id="A0A3B3SV53"/>
<keyword evidence="7" id="KW-0472">Membrane</keyword>
<dbReference type="InterPro" id="IPR004031">
    <property type="entry name" value="PMP22/EMP/MP20/Claudin"/>
</dbReference>
<dbReference type="GO" id="GO:0005886">
    <property type="term" value="C:plasma membrane"/>
    <property type="evidence" value="ECO:0007669"/>
    <property type="project" value="UniProtKB-SubCell"/>
</dbReference>
<comment type="subcellular location">
    <subcellularLocation>
        <location evidence="8">Cell junction</location>
        <location evidence="8">Tight junction</location>
    </subcellularLocation>
    <subcellularLocation>
        <location evidence="8">Cell membrane</location>
        <topology evidence="8">Multi-pass membrane protein</topology>
    </subcellularLocation>
</comment>
<keyword evidence="6" id="KW-1133">Transmembrane helix</keyword>
<dbReference type="STRING" id="1676925.ENSPKIP00000034138"/>